<keyword evidence="3 5" id="KW-0808">Transferase</keyword>
<evidence type="ECO:0000256" key="2">
    <source>
        <dbReference type="ARBA" id="ARBA00022676"/>
    </source>
</evidence>
<dbReference type="Pfam" id="PF00535">
    <property type="entry name" value="Glycos_transf_2"/>
    <property type="match status" value="1"/>
</dbReference>
<dbReference type="GO" id="GO:0016757">
    <property type="term" value="F:glycosyltransferase activity"/>
    <property type="evidence" value="ECO:0007669"/>
    <property type="project" value="UniProtKB-KW"/>
</dbReference>
<keyword evidence="2" id="KW-0328">Glycosyltransferase</keyword>
<dbReference type="InterPro" id="IPR029044">
    <property type="entry name" value="Nucleotide-diphossugar_trans"/>
</dbReference>
<organism evidence="5 6">
    <name type="scientific">Escherichia coli H386</name>
    <dbReference type="NCBI Taxonomy" id="656397"/>
    <lineage>
        <taxon>Bacteria</taxon>
        <taxon>Pseudomonadati</taxon>
        <taxon>Pseudomonadota</taxon>
        <taxon>Gammaproteobacteria</taxon>
        <taxon>Enterobacterales</taxon>
        <taxon>Enterobacteriaceae</taxon>
        <taxon>Escherichia</taxon>
    </lineage>
</organism>
<comment type="similarity">
    <text evidence="1">Belongs to the glycosyltransferase 2 family.</text>
</comment>
<comment type="caution">
    <text evidence="5">The sequence shown here is derived from an EMBL/GenBank/DDBJ whole genome shotgun (WGS) entry which is preliminary data.</text>
</comment>
<dbReference type="EMBL" id="ADJB01000074">
    <property type="protein sequence ID" value="OSL03888.1"/>
    <property type="molecule type" value="Genomic_DNA"/>
</dbReference>
<dbReference type="PANTHER" id="PTHR43685">
    <property type="entry name" value="GLYCOSYLTRANSFERASE"/>
    <property type="match status" value="1"/>
</dbReference>
<sequence>MFNNLKFLWLLKKSRYVHALAAIQDDCRFWQSKRILAMYRLNMYWSLHNLTDTPSDWRCKLAIKIAKIACGDISLTPELLMEFKDEFTDTHQKVELAKTLASYSPTFSLSLLDNVDNCPLDLYTALQLRIGLTQKAISTLAQIDASDIVYSPDILLLQNNAFRETAEISLNRLNEYYKYFGLSPVALTDNSSPLSPCNIITSIPYPAQTGPLISILMTTYNTGRRVENAVISLLNQTYRSFELIIVDDASTDDTLFRLQRLALKDTRIKIISLPQNVGTYAAKRIGLIQAKGEFVTCHDSDDWSHPEKLFRQISPLLLNPKLICSISDWVRLQDNGIFYARAVYPLKRLNPSSLLFRRADVLQKAGVWDCVKTGADSEFIARLKLIFGDSTVHRIKLPLTLGSHRTDSLMNSPTTGYTSQGISPDRQKYWDSWSRWHIQALRNKESLYIGNSDFTNKNRPFSAPDSILVDTNAIKTALQSAHVNFTSI</sequence>
<gene>
    <name evidence="5" type="ORF">ECVG_01795</name>
</gene>
<reference evidence="5 6" key="1">
    <citation type="submission" date="2010-04" db="EMBL/GenBank/DDBJ databases">
        <title>The Genome Sequence of Escherichia coli H386.</title>
        <authorList>
            <consortium name="The Broad Institute Genome Sequencing Platform"/>
            <consortium name="The Broad Institute Genome Sequencing Center for Infectious Disease"/>
            <person name="Feldgarden M."/>
            <person name="Gordon D.M."/>
            <person name="Johnson J.R."/>
            <person name="Johnston B.D."/>
            <person name="Young S."/>
            <person name="Zeng Q."/>
            <person name="Koehrsen M."/>
            <person name="Alvarado L."/>
            <person name="Berlin A.M."/>
            <person name="Borenstein D."/>
            <person name="Chapman S.B."/>
            <person name="Chen Z."/>
            <person name="Engels R."/>
            <person name="Freedman E."/>
            <person name="Gellesch M."/>
            <person name="Goldberg J."/>
            <person name="Griggs A."/>
            <person name="Gujja S."/>
            <person name="Heilman E.R."/>
            <person name="Heiman D.I."/>
            <person name="Hepburn T.A."/>
            <person name="Howarth C."/>
            <person name="Jen D."/>
            <person name="Larson L."/>
            <person name="Mehta T."/>
            <person name="Park D."/>
            <person name="Pearson M."/>
            <person name="Richards J."/>
            <person name="Roberts A."/>
            <person name="Saif S."/>
            <person name="Shea T.D."/>
            <person name="Shenoy N."/>
            <person name="Sisk P."/>
            <person name="Stolte C."/>
            <person name="Sykes S.N."/>
            <person name="Walk T."/>
            <person name="White J."/>
            <person name="Yandava C."/>
            <person name="Haas B."/>
            <person name="Henn M.R."/>
            <person name="Nusbaum C."/>
            <person name="Birren B."/>
        </authorList>
    </citation>
    <scope>NUCLEOTIDE SEQUENCE [LARGE SCALE GENOMIC DNA]</scope>
    <source>
        <strain evidence="5 6">H386</strain>
    </source>
</reference>
<feature type="domain" description="Glycosyltransferase 2-like" evidence="4">
    <location>
        <begin position="214"/>
        <end position="327"/>
    </location>
</feature>
<name>A0A1X3JC10_ECOLX</name>
<dbReference type="PANTHER" id="PTHR43685:SF5">
    <property type="entry name" value="GLYCOSYLTRANSFERASE EPSE-RELATED"/>
    <property type="match status" value="1"/>
</dbReference>
<dbReference type="InterPro" id="IPR050834">
    <property type="entry name" value="Glycosyltransf_2"/>
</dbReference>
<accession>A0A1X3JC10</accession>
<evidence type="ECO:0000256" key="3">
    <source>
        <dbReference type="ARBA" id="ARBA00022679"/>
    </source>
</evidence>
<evidence type="ECO:0000256" key="1">
    <source>
        <dbReference type="ARBA" id="ARBA00006739"/>
    </source>
</evidence>
<evidence type="ECO:0000313" key="5">
    <source>
        <dbReference type="EMBL" id="OSL03888.1"/>
    </source>
</evidence>
<proteinExistence type="inferred from homology"/>
<evidence type="ECO:0000259" key="4">
    <source>
        <dbReference type="Pfam" id="PF00535"/>
    </source>
</evidence>
<dbReference type="Gene3D" id="3.90.550.10">
    <property type="entry name" value="Spore Coat Polysaccharide Biosynthesis Protein SpsA, Chain A"/>
    <property type="match status" value="1"/>
</dbReference>
<dbReference type="CDD" id="cd00761">
    <property type="entry name" value="Glyco_tranf_GTA_type"/>
    <property type="match status" value="1"/>
</dbReference>
<dbReference type="Proteomes" id="UP000193045">
    <property type="component" value="Unassembled WGS sequence"/>
</dbReference>
<protein>
    <submittedName>
        <fullName evidence="5">Putative glycosyl transferase, group 2 family</fullName>
    </submittedName>
</protein>
<dbReference type="SUPFAM" id="SSF53448">
    <property type="entry name" value="Nucleotide-diphospho-sugar transferases"/>
    <property type="match status" value="1"/>
</dbReference>
<dbReference type="AlphaFoldDB" id="A0A1X3JC10"/>
<evidence type="ECO:0000313" key="6">
    <source>
        <dbReference type="Proteomes" id="UP000193045"/>
    </source>
</evidence>
<dbReference type="InterPro" id="IPR001173">
    <property type="entry name" value="Glyco_trans_2-like"/>
</dbReference>